<evidence type="ECO:0000313" key="2">
    <source>
        <dbReference type="Proteomes" id="UP001175227"/>
    </source>
</evidence>
<dbReference type="Proteomes" id="UP001175227">
    <property type="component" value="Unassembled WGS sequence"/>
</dbReference>
<organism evidence="1 2">
    <name type="scientific">Armillaria novae-zelandiae</name>
    <dbReference type="NCBI Taxonomy" id="153914"/>
    <lineage>
        <taxon>Eukaryota</taxon>
        <taxon>Fungi</taxon>
        <taxon>Dikarya</taxon>
        <taxon>Basidiomycota</taxon>
        <taxon>Agaricomycotina</taxon>
        <taxon>Agaricomycetes</taxon>
        <taxon>Agaricomycetidae</taxon>
        <taxon>Agaricales</taxon>
        <taxon>Marasmiineae</taxon>
        <taxon>Physalacriaceae</taxon>
        <taxon>Armillaria</taxon>
    </lineage>
</organism>
<reference evidence="1" key="1">
    <citation type="submission" date="2023-06" db="EMBL/GenBank/DDBJ databases">
        <authorList>
            <consortium name="Lawrence Berkeley National Laboratory"/>
            <person name="Ahrendt S."/>
            <person name="Sahu N."/>
            <person name="Indic B."/>
            <person name="Wong-Bajracharya J."/>
            <person name="Merenyi Z."/>
            <person name="Ke H.-M."/>
            <person name="Monk M."/>
            <person name="Kocsube S."/>
            <person name="Drula E."/>
            <person name="Lipzen A."/>
            <person name="Balint B."/>
            <person name="Henrissat B."/>
            <person name="Andreopoulos B."/>
            <person name="Martin F.M."/>
            <person name="Harder C.B."/>
            <person name="Rigling D."/>
            <person name="Ford K.L."/>
            <person name="Foster G.D."/>
            <person name="Pangilinan J."/>
            <person name="Papanicolaou A."/>
            <person name="Barry K."/>
            <person name="LaButti K."/>
            <person name="Viragh M."/>
            <person name="Koriabine M."/>
            <person name="Yan M."/>
            <person name="Riley R."/>
            <person name="Champramary S."/>
            <person name="Plett K.L."/>
            <person name="Tsai I.J."/>
            <person name="Slot J."/>
            <person name="Sipos G."/>
            <person name="Plett J."/>
            <person name="Nagy L.G."/>
            <person name="Grigoriev I.V."/>
        </authorList>
    </citation>
    <scope>NUCLEOTIDE SEQUENCE</scope>
    <source>
        <strain evidence="1">ICMP 16352</strain>
    </source>
</reference>
<protein>
    <submittedName>
        <fullName evidence="1">Uncharacterized protein</fullName>
    </submittedName>
</protein>
<accession>A0AA39PTM7</accession>
<name>A0AA39PTM7_9AGAR</name>
<dbReference type="EMBL" id="JAUEPR010000001">
    <property type="protein sequence ID" value="KAK0490308.1"/>
    <property type="molecule type" value="Genomic_DNA"/>
</dbReference>
<proteinExistence type="predicted"/>
<gene>
    <name evidence="1" type="ORF">IW261DRAFT_6318</name>
</gene>
<sequence>MLLIRPSSMLFDLMQERCSKDVCCMFVSFVVYWCEDSSAVWRELLSPRVGKFSVGVGALIREEHVGGSSARPPCESVVLVKDVPLTFTIVFAWPSLLICHTGRLTKSIIGDDTPIFAMSSVLAKSKNTFFWTPLGVFCLRHARSFERSFHACER</sequence>
<comment type="caution">
    <text evidence="1">The sequence shown here is derived from an EMBL/GenBank/DDBJ whole genome shotgun (WGS) entry which is preliminary data.</text>
</comment>
<dbReference type="AlphaFoldDB" id="A0AA39PTM7"/>
<evidence type="ECO:0000313" key="1">
    <source>
        <dbReference type="EMBL" id="KAK0490308.1"/>
    </source>
</evidence>
<keyword evidence="2" id="KW-1185">Reference proteome</keyword>